<dbReference type="SMART" id="SM00254">
    <property type="entry name" value="ShKT"/>
    <property type="match status" value="1"/>
</dbReference>
<evidence type="ECO:0000313" key="4">
    <source>
        <dbReference type="EMBL" id="GMS78010.1"/>
    </source>
</evidence>
<feature type="signal peptide" evidence="2">
    <location>
        <begin position="1"/>
        <end position="15"/>
    </location>
</feature>
<dbReference type="InterPro" id="IPR003582">
    <property type="entry name" value="ShKT_dom"/>
</dbReference>
<feature type="non-terminal residue" evidence="4">
    <location>
        <position position="61"/>
    </location>
</feature>
<evidence type="ECO:0000259" key="3">
    <source>
        <dbReference type="PROSITE" id="PS51670"/>
    </source>
</evidence>
<dbReference type="Pfam" id="PF01549">
    <property type="entry name" value="ShK"/>
    <property type="match status" value="1"/>
</dbReference>
<evidence type="ECO:0000256" key="1">
    <source>
        <dbReference type="PROSITE-ProRule" id="PRU01005"/>
    </source>
</evidence>
<comment type="caution">
    <text evidence="1">Lacks conserved residue(s) required for the propagation of feature annotation.</text>
</comment>
<organism evidence="4 5">
    <name type="scientific">Pristionchus entomophagus</name>
    <dbReference type="NCBI Taxonomy" id="358040"/>
    <lineage>
        <taxon>Eukaryota</taxon>
        <taxon>Metazoa</taxon>
        <taxon>Ecdysozoa</taxon>
        <taxon>Nematoda</taxon>
        <taxon>Chromadorea</taxon>
        <taxon>Rhabditida</taxon>
        <taxon>Rhabditina</taxon>
        <taxon>Diplogasteromorpha</taxon>
        <taxon>Diplogasteroidea</taxon>
        <taxon>Neodiplogasteridae</taxon>
        <taxon>Pristionchus</taxon>
    </lineage>
</organism>
<dbReference type="Proteomes" id="UP001432027">
    <property type="component" value="Unassembled WGS sequence"/>
</dbReference>
<dbReference type="EMBL" id="BTSX01000001">
    <property type="protein sequence ID" value="GMS78010.1"/>
    <property type="molecule type" value="Genomic_DNA"/>
</dbReference>
<dbReference type="PANTHER" id="PTHR46707">
    <property type="entry name" value="PROTEIN CBG07468"/>
    <property type="match status" value="1"/>
</dbReference>
<dbReference type="AlphaFoldDB" id="A0AAV5S7T4"/>
<proteinExistence type="predicted"/>
<name>A0AAV5S7T4_9BILA</name>
<evidence type="ECO:0000256" key="2">
    <source>
        <dbReference type="SAM" id="SignalP"/>
    </source>
</evidence>
<dbReference type="Gene3D" id="1.10.10.1940">
    <property type="match status" value="1"/>
</dbReference>
<feature type="domain" description="ShKT" evidence="3">
    <location>
        <begin position="17"/>
        <end position="57"/>
    </location>
</feature>
<feature type="chain" id="PRO_5043955305" description="ShKT domain-containing protein" evidence="2">
    <location>
        <begin position="16"/>
        <end position="61"/>
    </location>
</feature>
<comment type="caution">
    <text evidence="4">The sequence shown here is derived from an EMBL/GenBank/DDBJ whole genome shotgun (WGS) entry which is preliminary data.</text>
</comment>
<keyword evidence="5" id="KW-1185">Reference proteome</keyword>
<feature type="non-terminal residue" evidence="4">
    <location>
        <position position="1"/>
    </location>
</feature>
<evidence type="ECO:0000313" key="5">
    <source>
        <dbReference type="Proteomes" id="UP001432027"/>
    </source>
</evidence>
<accession>A0AAV5S7T4</accession>
<gene>
    <name evidence="4" type="ORF">PENTCL1PPCAC_185</name>
</gene>
<dbReference type="PANTHER" id="PTHR46707:SF1">
    <property type="entry name" value="COEXPRESSED WITH POLYCYSTINS-RELATED"/>
    <property type="match status" value="1"/>
</dbReference>
<reference evidence="4" key="1">
    <citation type="submission" date="2023-10" db="EMBL/GenBank/DDBJ databases">
        <title>Genome assembly of Pristionchus species.</title>
        <authorList>
            <person name="Yoshida K."/>
            <person name="Sommer R.J."/>
        </authorList>
    </citation>
    <scope>NUCLEOTIDE SEQUENCE</scope>
    <source>
        <strain evidence="4">RS0144</strain>
    </source>
</reference>
<sequence>LLLFFSISMAALIDAQCSASDHPNCASWVKNGFCTNPGYTKAYIQQYCPKACSNSGCSTCP</sequence>
<keyword evidence="2" id="KW-0732">Signal</keyword>
<protein>
    <recommendedName>
        <fullName evidence="3">ShKT domain-containing protein</fullName>
    </recommendedName>
</protein>
<dbReference type="PROSITE" id="PS51670">
    <property type="entry name" value="SHKT"/>
    <property type="match status" value="1"/>
</dbReference>